<gene>
    <name evidence="2" type="ORF">EV675_0781</name>
</gene>
<accession>A0A4Q7NIW7</accession>
<dbReference type="PANTHER" id="PTHR42103:SF2">
    <property type="entry name" value="AB HYDROLASE-1 DOMAIN-CONTAINING PROTEIN"/>
    <property type="match status" value="1"/>
</dbReference>
<comment type="caution">
    <text evidence="2">The sequence shown here is derived from an EMBL/GenBank/DDBJ whole genome shotgun (WGS) entry which is preliminary data.</text>
</comment>
<dbReference type="Proteomes" id="UP000292445">
    <property type="component" value="Unassembled WGS sequence"/>
</dbReference>
<reference evidence="2 3" key="1">
    <citation type="submission" date="2019-02" db="EMBL/GenBank/DDBJ databases">
        <title>Genomic Encyclopedia of Type Strains, Phase IV (KMG-IV): sequencing the most valuable type-strain genomes for metagenomic binning, comparative biology and taxonomic classification.</title>
        <authorList>
            <person name="Goeker M."/>
        </authorList>
    </citation>
    <scope>NUCLEOTIDE SEQUENCE [LARGE SCALE GENOMIC DNA]</scope>
    <source>
        <strain evidence="2 3">K24</strain>
    </source>
</reference>
<feature type="domain" description="AB hydrolase-1" evidence="1">
    <location>
        <begin position="50"/>
        <end position="129"/>
    </location>
</feature>
<evidence type="ECO:0000313" key="3">
    <source>
        <dbReference type="Proteomes" id="UP000292445"/>
    </source>
</evidence>
<name>A0A4Q7NIW7_9BURK</name>
<dbReference type="PANTHER" id="PTHR42103">
    <property type="entry name" value="ALPHA/BETA-HYDROLASES SUPERFAMILY PROTEIN"/>
    <property type="match status" value="1"/>
</dbReference>
<sequence length="221" mass="23511">MIPAMKTLDLTQGGTALLDGPAGDLEVVFDLPRGPVAGLAVVTHPHPLQGGSARHKIPQFLARALCDAGWLVARPNFRGVGRSAGPHGEGEGETDDVLALCQALRDAHPGTRLALVGFSFGAFVQARVARILADRGDAAWRVCLAGMPAGDIPGRRRYDPPEDIPDAMVIHGEQDERVPLPLVFDWARPRTQPVVVVPGADHFFSGRLPVLRSLVMAHLAG</sequence>
<proteinExistence type="predicted"/>
<dbReference type="InterPro" id="IPR029058">
    <property type="entry name" value="AB_hydrolase_fold"/>
</dbReference>
<dbReference type="InterPro" id="IPR000073">
    <property type="entry name" value="AB_hydrolase_1"/>
</dbReference>
<dbReference type="SUPFAM" id="SSF53474">
    <property type="entry name" value="alpha/beta-Hydrolases"/>
    <property type="match status" value="1"/>
</dbReference>
<keyword evidence="3" id="KW-1185">Reference proteome</keyword>
<dbReference type="AlphaFoldDB" id="A0A4Q7NIW7"/>
<evidence type="ECO:0000313" key="2">
    <source>
        <dbReference type="EMBL" id="RZS84762.1"/>
    </source>
</evidence>
<protein>
    <recommendedName>
        <fullName evidence="1">AB hydrolase-1 domain-containing protein</fullName>
    </recommendedName>
</protein>
<dbReference type="Pfam" id="PF00561">
    <property type="entry name" value="Abhydrolase_1"/>
    <property type="match status" value="1"/>
</dbReference>
<dbReference type="Gene3D" id="3.40.50.1820">
    <property type="entry name" value="alpha/beta hydrolase"/>
    <property type="match status" value="1"/>
</dbReference>
<evidence type="ECO:0000259" key="1">
    <source>
        <dbReference type="Pfam" id="PF00561"/>
    </source>
</evidence>
<dbReference type="EMBL" id="SGXC01000001">
    <property type="protein sequence ID" value="RZS84762.1"/>
    <property type="molecule type" value="Genomic_DNA"/>
</dbReference>
<organism evidence="2 3">
    <name type="scientific">Pigmentiphaga kullae</name>
    <dbReference type="NCBI Taxonomy" id="151784"/>
    <lineage>
        <taxon>Bacteria</taxon>
        <taxon>Pseudomonadati</taxon>
        <taxon>Pseudomonadota</taxon>
        <taxon>Betaproteobacteria</taxon>
        <taxon>Burkholderiales</taxon>
        <taxon>Alcaligenaceae</taxon>
        <taxon>Pigmentiphaga</taxon>
    </lineage>
</organism>